<keyword evidence="1 2" id="KW-0443">Lipid metabolism</keyword>
<dbReference type="OrthoDB" id="323481at2"/>
<keyword evidence="5" id="KW-1185">Reference proteome</keyword>
<accession>A0A3A1P473</accession>
<proteinExistence type="predicted"/>
<dbReference type="GO" id="GO:0016787">
    <property type="term" value="F:hydrolase activity"/>
    <property type="evidence" value="ECO:0007669"/>
    <property type="project" value="UniProtKB-UniRule"/>
</dbReference>
<evidence type="ECO:0000256" key="2">
    <source>
        <dbReference type="PROSITE-ProRule" id="PRU01161"/>
    </source>
</evidence>
<dbReference type="InterPro" id="IPR016035">
    <property type="entry name" value="Acyl_Trfase/lysoPLipase"/>
</dbReference>
<name>A0A3A1P473_9SPHN</name>
<evidence type="ECO:0000256" key="1">
    <source>
        <dbReference type="ARBA" id="ARBA00023098"/>
    </source>
</evidence>
<dbReference type="EMBL" id="QXFM01000138">
    <property type="protein sequence ID" value="RIV81363.1"/>
    <property type="molecule type" value="Genomic_DNA"/>
</dbReference>
<reference evidence="4 5" key="1">
    <citation type="submission" date="2018-08" db="EMBL/GenBank/DDBJ databases">
        <title>Erythrobacter zhengii sp.nov., a bacterium isolated from deep-sea sediment.</title>
        <authorList>
            <person name="Fang C."/>
            <person name="Wu Y.-H."/>
            <person name="Sun C."/>
            <person name="Wang H."/>
            <person name="Cheng H."/>
            <person name="Meng F.-X."/>
            <person name="Wang C.-S."/>
            <person name="Xu X.-W."/>
        </authorList>
    </citation>
    <scope>NUCLEOTIDE SEQUENCE [LARGE SCALE GENOMIC DNA]</scope>
    <source>
        <strain evidence="4 5">CCTCC AB 2015396</strain>
    </source>
</reference>
<keyword evidence="2" id="KW-0378">Hydrolase</keyword>
<dbReference type="GO" id="GO:0016042">
    <property type="term" value="P:lipid catabolic process"/>
    <property type="evidence" value="ECO:0007669"/>
    <property type="project" value="UniProtKB-UniRule"/>
</dbReference>
<dbReference type="InterPro" id="IPR002641">
    <property type="entry name" value="PNPLA_dom"/>
</dbReference>
<evidence type="ECO:0000259" key="3">
    <source>
        <dbReference type="PROSITE" id="PS51635"/>
    </source>
</evidence>
<organism evidence="4 5">
    <name type="scientific">Aurantiacibacter xanthus</name>
    <dbReference type="NCBI Taxonomy" id="1784712"/>
    <lineage>
        <taxon>Bacteria</taxon>
        <taxon>Pseudomonadati</taxon>
        <taxon>Pseudomonadota</taxon>
        <taxon>Alphaproteobacteria</taxon>
        <taxon>Sphingomonadales</taxon>
        <taxon>Erythrobacteraceae</taxon>
        <taxon>Aurantiacibacter</taxon>
    </lineage>
</organism>
<dbReference type="SUPFAM" id="SSF52151">
    <property type="entry name" value="FabD/lysophospholipase-like"/>
    <property type="match status" value="1"/>
</dbReference>
<dbReference type="PROSITE" id="PS51635">
    <property type="entry name" value="PNPLA"/>
    <property type="match status" value="1"/>
</dbReference>
<feature type="domain" description="PNPLA" evidence="3">
    <location>
        <begin position="95"/>
        <end position="287"/>
    </location>
</feature>
<protein>
    <recommendedName>
        <fullName evidence="3">PNPLA domain-containing protein</fullName>
    </recommendedName>
</protein>
<dbReference type="Gene3D" id="3.40.1090.10">
    <property type="entry name" value="Cytosolic phospholipase A2 catalytic domain"/>
    <property type="match status" value="1"/>
</dbReference>
<dbReference type="AlphaFoldDB" id="A0A3A1P473"/>
<keyword evidence="2" id="KW-0442">Lipid degradation</keyword>
<evidence type="ECO:0000313" key="4">
    <source>
        <dbReference type="EMBL" id="RIV81363.1"/>
    </source>
</evidence>
<feature type="short sequence motif" description="GXSXG" evidence="2">
    <location>
        <begin position="128"/>
        <end position="132"/>
    </location>
</feature>
<gene>
    <name evidence="4" type="ORF">D2V17_17625</name>
</gene>
<dbReference type="Pfam" id="PF01734">
    <property type="entry name" value="Patatin"/>
    <property type="match status" value="1"/>
</dbReference>
<feature type="active site" description="Proton acceptor" evidence="2">
    <location>
        <position position="274"/>
    </location>
</feature>
<evidence type="ECO:0000313" key="5">
    <source>
        <dbReference type="Proteomes" id="UP000265366"/>
    </source>
</evidence>
<feature type="short sequence motif" description="GXGXXG" evidence="2">
    <location>
        <begin position="99"/>
        <end position="104"/>
    </location>
</feature>
<sequence length="419" mass="44655">MRAAMEAPMTRQAEAMAGKGAAHARLRRPLVMFLVASLALLGGCASIQRETFTGLQVEAAQPADMPRVRYWADAPDLLEQMALPAPPAGEPLRLLALSGGGDKGAYGAGFLNGWTQSGTRPEFSIVTGVSTGALIAPFALLGPGYDDDLTAAYTGITPDDIYQPRFPLAIPFSSSAATTRPLERLIARFATDAVIDAVAEQHRLGRRLFVGTVNLDRPGNAIWDMGAIAASTAPGRYDLFRRIMLASSSVPVAFPPVLIETQVDGHAISELHVDGGTIATLLAAPSPANGPNDPDTPPSELYLLVNGKMAGEFDMIDGSLPDIAARAIDVMLFSGLQDRVNSAYVWAKGVGAAYRLTYIGQDYDDGEHELFDQDFMRGLYAYGLARGREGLWQDRPPAFTPRLDAGAHEADPASPESGW</sequence>
<dbReference type="Proteomes" id="UP000265366">
    <property type="component" value="Unassembled WGS sequence"/>
</dbReference>
<comment type="caution">
    <text evidence="4">The sequence shown here is derived from an EMBL/GenBank/DDBJ whole genome shotgun (WGS) entry which is preliminary data.</text>
</comment>
<feature type="active site" description="Nucleophile" evidence="2">
    <location>
        <position position="130"/>
    </location>
</feature>
<feature type="short sequence motif" description="DGA/G" evidence="2">
    <location>
        <begin position="274"/>
        <end position="276"/>
    </location>
</feature>